<protein>
    <submittedName>
        <fullName evidence="2">DUF4920 domain-containing protein</fullName>
    </submittedName>
</protein>
<proteinExistence type="predicted"/>
<dbReference type="AlphaFoldDB" id="A0A3N0BMR9"/>
<dbReference type="EMBL" id="RBEE01000045">
    <property type="protein sequence ID" value="RNL49640.1"/>
    <property type="molecule type" value="Genomic_DNA"/>
</dbReference>
<gene>
    <name evidence="2" type="ORF">D7004_19705</name>
</gene>
<organism evidence="2 3">
    <name type="scientific">Pedobacter jejuensis</name>
    <dbReference type="NCBI Taxonomy" id="1268550"/>
    <lineage>
        <taxon>Bacteria</taxon>
        <taxon>Pseudomonadati</taxon>
        <taxon>Bacteroidota</taxon>
        <taxon>Sphingobacteriia</taxon>
        <taxon>Sphingobacteriales</taxon>
        <taxon>Sphingobacteriaceae</taxon>
        <taxon>Pedobacter</taxon>
    </lineage>
</organism>
<sequence>MKKIIFSLGFCLIAAFSFAQTELSGQKFGDAVSPGNIKPAAKMEAAMNGKDTADMKIEGKVVEVCKKKGCWMTLEMPNGEPMRVTFKDYAFFMPMDIVGKKVVLDGIAKKQNISVETLRHYAEDAKKSPEEVAKITDPKKELAFEAKGVVILDK</sequence>
<feature type="signal peptide" evidence="1">
    <location>
        <begin position="1"/>
        <end position="19"/>
    </location>
</feature>
<comment type="caution">
    <text evidence="2">The sequence shown here is derived from an EMBL/GenBank/DDBJ whole genome shotgun (WGS) entry which is preliminary data.</text>
</comment>
<name>A0A3N0BMR9_9SPHI</name>
<feature type="chain" id="PRO_5017929611" evidence="1">
    <location>
        <begin position="20"/>
        <end position="154"/>
    </location>
</feature>
<dbReference type="RefSeq" id="WP_123207541.1">
    <property type="nucleotide sequence ID" value="NZ_RBEE01000045.1"/>
</dbReference>
<evidence type="ECO:0000256" key="1">
    <source>
        <dbReference type="SAM" id="SignalP"/>
    </source>
</evidence>
<keyword evidence="1" id="KW-0732">Signal</keyword>
<accession>A0A3N0BMR9</accession>
<dbReference type="Proteomes" id="UP000274046">
    <property type="component" value="Unassembled WGS sequence"/>
</dbReference>
<evidence type="ECO:0000313" key="3">
    <source>
        <dbReference type="Proteomes" id="UP000274046"/>
    </source>
</evidence>
<dbReference type="Pfam" id="PF16267">
    <property type="entry name" value="DUF4920"/>
    <property type="match status" value="1"/>
</dbReference>
<keyword evidence="3" id="KW-1185">Reference proteome</keyword>
<dbReference type="OrthoDB" id="129527at2"/>
<dbReference type="InterPro" id="IPR032577">
    <property type="entry name" value="DUF4920"/>
</dbReference>
<evidence type="ECO:0000313" key="2">
    <source>
        <dbReference type="EMBL" id="RNL49640.1"/>
    </source>
</evidence>
<reference evidence="2 3" key="1">
    <citation type="submission" date="2018-10" db="EMBL/GenBank/DDBJ databases">
        <title>Genome sequencing of Pedobacter jejuensis TNB23.</title>
        <authorList>
            <person name="Cho Y.-J."/>
            <person name="Cho A."/>
            <person name="Kim O.-S."/>
        </authorList>
    </citation>
    <scope>NUCLEOTIDE SEQUENCE [LARGE SCALE GENOMIC DNA]</scope>
    <source>
        <strain evidence="2 3">TNB23</strain>
    </source>
</reference>